<proteinExistence type="predicted"/>
<protein>
    <submittedName>
        <fullName evidence="2">Uncharacterized protein</fullName>
    </submittedName>
</protein>
<dbReference type="AlphaFoldDB" id="A0A834C3V5"/>
<feature type="signal peptide" evidence="1">
    <location>
        <begin position="1"/>
        <end position="33"/>
    </location>
</feature>
<sequence length="79" mass="8676">MVMKGAIPPLPHLIHSSFPVSLLLYDLLCLGQSGGLCQARQKIWKPVQPETRTLHFAPLQLQTPSGNLRKSEDSDISAV</sequence>
<organism evidence="2 3">
    <name type="scientific">Oryzias melastigma</name>
    <name type="common">Marine medaka</name>
    <dbReference type="NCBI Taxonomy" id="30732"/>
    <lineage>
        <taxon>Eukaryota</taxon>
        <taxon>Metazoa</taxon>
        <taxon>Chordata</taxon>
        <taxon>Craniata</taxon>
        <taxon>Vertebrata</taxon>
        <taxon>Euteleostomi</taxon>
        <taxon>Actinopterygii</taxon>
        <taxon>Neopterygii</taxon>
        <taxon>Teleostei</taxon>
        <taxon>Neoteleostei</taxon>
        <taxon>Acanthomorphata</taxon>
        <taxon>Ovalentaria</taxon>
        <taxon>Atherinomorphae</taxon>
        <taxon>Beloniformes</taxon>
        <taxon>Adrianichthyidae</taxon>
        <taxon>Oryziinae</taxon>
        <taxon>Oryzias</taxon>
    </lineage>
</organism>
<evidence type="ECO:0000256" key="1">
    <source>
        <dbReference type="SAM" id="SignalP"/>
    </source>
</evidence>
<name>A0A834C3V5_ORYME</name>
<dbReference type="Proteomes" id="UP000646548">
    <property type="component" value="Unassembled WGS sequence"/>
</dbReference>
<evidence type="ECO:0000313" key="2">
    <source>
        <dbReference type="EMBL" id="KAF6722337.1"/>
    </source>
</evidence>
<gene>
    <name evidence="2" type="ORF">FQA47_007033</name>
</gene>
<dbReference type="EMBL" id="WKFB01000459">
    <property type="protein sequence ID" value="KAF6722337.1"/>
    <property type="molecule type" value="Genomic_DNA"/>
</dbReference>
<accession>A0A834C3V5</accession>
<evidence type="ECO:0000313" key="3">
    <source>
        <dbReference type="Proteomes" id="UP000646548"/>
    </source>
</evidence>
<comment type="caution">
    <text evidence="2">The sequence shown here is derived from an EMBL/GenBank/DDBJ whole genome shotgun (WGS) entry which is preliminary data.</text>
</comment>
<feature type="chain" id="PRO_5032335802" evidence="1">
    <location>
        <begin position="34"/>
        <end position="79"/>
    </location>
</feature>
<keyword evidence="1" id="KW-0732">Signal</keyword>
<reference evidence="2" key="1">
    <citation type="journal article" name="BMC Genomics">
        <title>Long-read sequencing and de novo genome assembly of marine medaka (Oryzias melastigma).</title>
        <authorList>
            <person name="Liang P."/>
            <person name="Saqib H.S.A."/>
            <person name="Ni X."/>
            <person name="Shen Y."/>
        </authorList>
    </citation>
    <scope>NUCLEOTIDE SEQUENCE</scope>
    <source>
        <strain evidence="2">Bigg-433</strain>
    </source>
</reference>